<name>A0A1I7WC87_HETBA</name>
<evidence type="ECO:0000313" key="1">
    <source>
        <dbReference type="Proteomes" id="UP000095283"/>
    </source>
</evidence>
<dbReference type="Proteomes" id="UP000095283">
    <property type="component" value="Unplaced"/>
</dbReference>
<dbReference type="AlphaFoldDB" id="A0A1I7WC87"/>
<proteinExistence type="predicted"/>
<organism evidence="1 2">
    <name type="scientific">Heterorhabditis bacteriophora</name>
    <name type="common">Entomopathogenic nematode worm</name>
    <dbReference type="NCBI Taxonomy" id="37862"/>
    <lineage>
        <taxon>Eukaryota</taxon>
        <taxon>Metazoa</taxon>
        <taxon>Ecdysozoa</taxon>
        <taxon>Nematoda</taxon>
        <taxon>Chromadorea</taxon>
        <taxon>Rhabditida</taxon>
        <taxon>Rhabditina</taxon>
        <taxon>Rhabditomorpha</taxon>
        <taxon>Strongyloidea</taxon>
        <taxon>Heterorhabditidae</taxon>
        <taxon>Heterorhabditis</taxon>
    </lineage>
</organism>
<reference evidence="2" key="1">
    <citation type="submission" date="2016-11" db="UniProtKB">
        <authorList>
            <consortium name="WormBaseParasite"/>
        </authorList>
    </citation>
    <scope>IDENTIFICATION</scope>
</reference>
<dbReference type="WBParaSite" id="Hba_02321">
    <property type="protein sequence ID" value="Hba_02321"/>
    <property type="gene ID" value="Hba_02321"/>
</dbReference>
<evidence type="ECO:0000313" key="2">
    <source>
        <dbReference type="WBParaSite" id="Hba_02321"/>
    </source>
</evidence>
<accession>A0A1I7WC87</accession>
<protein>
    <submittedName>
        <fullName evidence="2">Uncharacterized protein</fullName>
    </submittedName>
</protein>
<sequence length="121" mass="14887">MVYLRRWMEMVKNQYEENGKRIVKDERDLNIEIKETIVFLDQACAYYDKFLQQYSPPEEQSFDEILEIIRQEFKEIVNIVTFVFELKLELPYFMLRDKSRDTLLWYNNQWRPGLLVTNCTE</sequence>
<keyword evidence="1" id="KW-1185">Reference proteome</keyword>